<reference evidence="8" key="1">
    <citation type="submission" date="2017-04" db="EMBL/GenBank/DDBJ databases">
        <title>Unexpected and diverse lifestyles within the genus Limnohabitans.</title>
        <authorList>
            <person name="Kasalicky V."/>
            <person name="Mehrshad M."/>
            <person name="Andrei S.-A."/>
            <person name="Salcher M."/>
            <person name="Kratochvilova H."/>
            <person name="Simek K."/>
            <person name="Ghai R."/>
        </authorList>
    </citation>
    <scope>NUCLEOTIDE SEQUENCE [LARGE SCALE GENOMIC DNA]</scope>
    <source>
        <strain evidence="8">II-D5</strain>
    </source>
</reference>
<evidence type="ECO:0000256" key="6">
    <source>
        <dbReference type="SAM" id="Phobius"/>
    </source>
</evidence>
<dbReference type="PANTHER" id="PTHR22550:SF5">
    <property type="entry name" value="LEUCINE ZIPPER PROTEIN 4"/>
    <property type="match status" value="1"/>
</dbReference>
<sequence length="366" mass="38642">MPEWHSIQFVWPRLLWLLASLPLWLGLYIAWQRRGVQRAWPSASMNTGATNFRVTRHAPALLVLLGLAGMMVGIARPQAILLLPSRIDTVMLAIDSSGSMRATDVQPSRIEAAQAAAKGFVLGQPGQVKLGVVSVAGAAALVQAPTDQRDLVIQAIEQLSLQPGSALGSGIVIALHAMLPGSGLDVRGLIDGETSPQPTSGAPLGGSPTAPSETAGTQGAATPKPVSLPKVPPGSNTAAAIVLLSDGQSNVGPDALKMAQVAADLGVRVYTVGLGTAQGTVLKAQGMQMRVKLDEASLKKIAEITKAEYFSADKREDLLQIYQSLSSKIVLKKHRRTEVSALCALLGMLLVCWGCAWVWWRHGRIV</sequence>
<dbReference type="AlphaFoldDB" id="A0A2T7UBS8"/>
<dbReference type="EMBL" id="LFYT02000018">
    <property type="protein sequence ID" value="PVE42159.1"/>
    <property type="molecule type" value="Genomic_DNA"/>
</dbReference>
<feature type="transmembrane region" description="Helical" evidence="6">
    <location>
        <begin position="339"/>
        <end position="360"/>
    </location>
</feature>
<dbReference type="InterPro" id="IPR002035">
    <property type="entry name" value="VWF_A"/>
</dbReference>
<accession>A0A2T7UBS8</accession>
<dbReference type="PROSITE" id="PS50234">
    <property type="entry name" value="VWFA"/>
    <property type="match status" value="1"/>
</dbReference>
<feature type="transmembrane region" description="Helical" evidence="6">
    <location>
        <begin position="14"/>
        <end position="31"/>
    </location>
</feature>
<evidence type="ECO:0000313" key="9">
    <source>
        <dbReference type="Proteomes" id="UP000037507"/>
    </source>
</evidence>
<keyword evidence="2 6" id="KW-0812">Transmembrane</keyword>
<dbReference type="SUPFAM" id="SSF53300">
    <property type="entry name" value="vWA-like"/>
    <property type="match status" value="1"/>
</dbReference>
<dbReference type="Gene3D" id="3.40.50.410">
    <property type="entry name" value="von Willebrand factor, type A domain"/>
    <property type="match status" value="1"/>
</dbReference>
<keyword evidence="3 6" id="KW-1133">Transmembrane helix</keyword>
<dbReference type="Pfam" id="PF00092">
    <property type="entry name" value="VWA"/>
    <property type="match status" value="1"/>
</dbReference>
<dbReference type="STRING" id="1293045.H663_09915"/>
<evidence type="ECO:0000256" key="1">
    <source>
        <dbReference type="ARBA" id="ARBA00022475"/>
    </source>
</evidence>
<evidence type="ECO:0000256" key="4">
    <source>
        <dbReference type="ARBA" id="ARBA00023136"/>
    </source>
</evidence>
<dbReference type="SMART" id="SM00327">
    <property type="entry name" value="VWA"/>
    <property type="match status" value="1"/>
</dbReference>
<feature type="domain" description="VWFA" evidence="7">
    <location>
        <begin position="89"/>
        <end position="325"/>
    </location>
</feature>
<dbReference type="Proteomes" id="UP000037507">
    <property type="component" value="Unassembled WGS sequence"/>
</dbReference>
<evidence type="ECO:0000313" key="8">
    <source>
        <dbReference type="EMBL" id="PVE42159.1"/>
    </source>
</evidence>
<feature type="region of interest" description="Disordered" evidence="5">
    <location>
        <begin position="188"/>
        <end position="231"/>
    </location>
</feature>
<feature type="transmembrane region" description="Helical" evidence="6">
    <location>
        <begin position="60"/>
        <end position="83"/>
    </location>
</feature>
<dbReference type="InterPro" id="IPR036465">
    <property type="entry name" value="vWFA_dom_sf"/>
</dbReference>
<organism evidence="8 9">
    <name type="scientific">Limnohabitans planktonicus II-D5</name>
    <dbReference type="NCBI Taxonomy" id="1293045"/>
    <lineage>
        <taxon>Bacteria</taxon>
        <taxon>Pseudomonadati</taxon>
        <taxon>Pseudomonadota</taxon>
        <taxon>Betaproteobacteria</taxon>
        <taxon>Burkholderiales</taxon>
        <taxon>Comamonadaceae</taxon>
        <taxon>Limnohabitans</taxon>
    </lineage>
</organism>
<comment type="caution">
    <text evidence="8">The sequence shown here is derived from an EMBL/GenBank/DDBJ whole genome shotgun (WGS) entry which is preliminary data.</text>
</comment>
<gene>
    <name evidence="8" type="ORF">H663_013430</name>
</gene>
<evidence type="ECO:0000256" key="2">
    <source>
        <dbReference type="ARBA" id="ARBA00022692"/>
    </source>
</evidence>
<dbReference type="RefSeq" id="WP_053172606.1">
    <property type="nucleotide sequence ID" value="NZ_LFYT02000018.1"/>
</dbReference>
<dbReference type="PANTHER" id="PTHR22550">
    <property type="entry name" value="SPORE GERMINATION PROTEIN"/>
    <property type="match status" value="1"/>
</dbReference>
<evidence type="ECO:0000256" key="3">
    <source>
        <dbReference type="ARBA" id="ARBA00022989"/>
    </source>
</evidence>
<dbReference type="Pfam" id="PF13519">
    <property type="entry name" value="VWA_2"/>
    <property type="match status" value="1"/>
</dbReference>
<keyword evidence="1" id="KW-1003">Cell membrane</keyword>
<evidence type="ECO:0000259" key="7">
    <source>
        <dbReference type="PROSITE" id="PS50234"/>
    </source>
</evidence>
<proteinExistence type="predicted"/>
<name>A0A2T7UBS8_9BURK</name>
<evidence type="ECO:0000256" key="5">
    <source>
        <dbReference type="SAM" id="MobiDB-lite"/>
    </source>
</evidence>
<dbReference type="OrthoDB" id="8882959at2"/>
<keyword evidence="9" id="KW-1185">Reference proteome</keyword>
<feature type="compositionally biased region" description="Polar residues" evidence="5">
    <location>
        <begin position="209"/>
        <end position="220"/>
    </location>
</feature>
<keyword evidence="4 6" id="KW-0472">Membrane</keyword>
<dbReference type="InterPro" id="IPR050768">
    <property type="entry name" value="UPF0353/GerABKA_families"/>
</dbReference>
<protein>
    <recommendedName>
        <fullName evidence="7">VWFA domain-containing protein</fullName>
    </recommendedName>
</protein>